<dbReference type="GO" id="GO:0016926">
    <property type="term" value="P:protein desumoylation"/>
    <property type="evidence" value="ECO:0007669"/>
    <property type="project" value="TreeGrafter"/>
</dbReference>
<organism evidence="7">
    <name type="scientific">Cladocopium goreaui</name>
    <dbReference type="NCBI Taxonomy" id="2562237"/>
    <lineage>
        <taxon>Eukaryota</taxon>
        <taxon>Sar</taxon>
        <taxon>Alveolata</taxon>
        <taxon>Dinophyceae</taxon>
        <taxon>Suessiales</taxon>
        <taxon>Symbiodiniaceae</taxon>
        <taxon>Cladocopium</taxon>
    </lineage>
</organism>
<dbReference type="Proteomes" id="UP001152797">
    <property type="component" value="Unassembled WGS sequence"/>
</dbReference>
<accession>A0A9P1CWZ9</accession>
<protein>
    <submittedName>
        <fullName evidence="9">Ubiquitin-like-specific protease 2</fullName>
    </submittedName>
</protein>
<evidence type="ECO:0000256" key="2">
    <source>
        <dbReference type="ARBA" id="ARBA00022553"/>
    </source>
</evidence>
<dbReference type="PROSITE" id="PS50600">
    <property type="entry name" value="ULP_PROTEASE"/>
    <property type="match status" value="1"/>
</dbReference>
<dbReference type="PANTHER" id="PTHR46896:SF3">
    <property type="entry name" value="FI06413P-RELATED"/>
    <property type="match status" value="1"/>
</dbReference>
<proteinExistence type="inferred from homology"/>
<keyword evidence="3 9" id="KW-0645">Protease</keyword>
<evidence type="ECO:0000259" key="6">
    <source>
        <dbReference type="PROSITE" id="PS50600"/>
    </source>
</evidence>
<evidence type="ECO:0000313" key="8">
    <source>
        <dbReference type="EMBL" id="CAL1153169.1"/>
    </source>
</evidence>
<dbReference type="OrthoDB" id="442460at2759"/>
<gene>
    <name evidence="7" type="ORF">C1SCF055_LOCUS25966</name>
</gene>
<dbReference type="GO" id="GO:0006508">
    <property type="term" value="P:proteolysis"/>
    <property type="evidence" value="ECO:0007669"/>
    <property type="project" value="UniProtKB-KW"/>
</dbReference>
<dbReference type="EMBL" id="CAMXCT030002680">
    <property type="protein sequence ID" value="CAL4787106.1"/>
    <property type="molecule type" value="Genomic_DNA"/>
</dbReference>
<dbReference type="InterPro" id="IPR051947">
    <property type="entry name" value="Sentrin-specific_protease"/>
</dbReference>
<dbReference type="Pfam" id="PF02902">
    <property type="entry name" value="Peptidase_C48"/>
    <property type="match status" value="1"/>
</dbReference>
<dbReference type="GO" id="GO:0005737">
    <property type="term" value="C:cytoplasm"/>
    <property type="evidence" value="ECO:0007669"/>
    <property type="project" value="TreeGrafter"/>
</dbReference>
<dbReference type="GO" id="GO:0005634">
    <property type="term" value="C:nucleus"/>
    <property type="evidence" value="ECO:0007669"/>
    <property type="project" value="TreeGrafter"/>
</dbReference>
<dbReference type="EMBL" id="CAMXCT010002680">
    <property type="protein sequence ID" value="CAI3999794.1"/>
    <property type="molecule type" value="Genomic_DNA"/>
</dbReference>
<feature type="domain" description="Ubiquitin-like protease family profile" evidence="6">
    <location>
        <begin position="54"/>
        <end position="270"/>
    </location>
</feature>
<dbReference type="SUPFAM" id="SSF54001">
    <property type="entry name" value="Cysteine proteinases"/>
    <property type="match status" value="1"/>
</dbReference>
<keyword evidence="5" id="KW-0378">Hydrolase</keyword>
<dbReference type="InterPro" id="IPR038765">
    <property type="entry name" value="Papain-like_cys_pep_sf"/>
</dbReference>
<name>A0A9P1CWZ9_9DINO</name>
<comment type="caution">
    <text evidence="7">The sequence shown here is derived from an EMBL/GenBank/DDBJ whole genome shotgun (WGS) entry which is preliminary data.</text>
</comment>
<evidence type="ECO:0000256" key="5">
    <source>
        <dbReference type="ARBA" id="ARBA00022801"/>
    </source>
</evidence>
<evidence type="ECO:0000256" key="4">
    <source>
        <dbReference type="ARBA" id="ARBA00022786"/>
    </source>
</evidence>
<keyword evidence="2" id="KW-0597">Phosphoprotein</keyword>
<keyword evidence="4" id="KW-0833">Ubl conjugation pathway</keyword>
<evidence type="ECO:0000313" key="10">
    <source>
        <dbReference type="Proteomes" id="UP001152797"/>
    </source>
</evidence>
<dbReference type="EMBL" id="CAMXCT020002680">
    <property type="protein sequence ID" value="CAL1153169.1"/>
    <property type="molecule type" value="Genomic_DNA"/>
</dbReference>
<evidence type="ECO:0000313" key="7">
    <source>
        <dbReference type="EMBL" id="CAI3999794.1"/>
    </source>
</evidence>
<dbReference type="AlphaFoldDB" id="A0A9P1CWZ9"/>
<dbReference type="Gene3D" id="3.40.395.10">
    <property type="entry name" value="Adenoviral Proteinase, Chain A"/>
    <property type="match status" value="1"/>
</dbReference>
<sequence>MLPPSLPGVRPEIRPRNRAASLCRSTFVDSELVEEVERSGGSAAKAAGRKRLAPVPSETDWARLKDDEGKLNDALLDFHLDRLAVLSSVANRVHAFSSLFYTRLMEGGCKQVSTWTRSLRQKDRSGIFSKDVIFVPAHDSVQEHWFLALIIHPWAPVRMVARNGELPAPSNRQTFIAFLDSLDPRLEVLHSAKEPYDLQALQQQAAGAKQRQEKALKLLQEYLKHEWQTCFAGTDTNYCADLIQGISLEVPQQTNMTDCGIYVLEYARRLLDNPRLLEHLCTHQASPPQLIAPVSRSLRQRWQKLGARLVADADPRSKGAMAAIPTPARSSAKLESLESLERVDVDEVFEVHQGIDLPRGLPVDSGSPEENLKILDFYLPRLAMSSNSADRVVAYESLFYRHLLREDWPQALKMSSEIRRDMAEGIFTRDLIMVPFHDKNGNLFLALMVQPWAAVEVVSATPDTATLPPSAFVAFVAASKAKADLPVKCLEKFREYLKREYAQCFGLAMDYHEEQIHEVVLKLPQGDKNPTMALLELAHRLLDPGTLDHLCSEQEPSGSLSAPLQLQEMKPADLLLPE</sequence>
<evidence type="ECO:0000313" key="9">
    <source>
        <dbReference type="EMBL" id="CAL4787106.1"/>
    </source>
</evidence>
<dbReference type="GO" id="GO:0070139">
    <property type="term" value="F:SUMO-specific endopeptidase activity"/>
    <property type="evidence" value="ECO:0007669"/>
    <property type="project" value="TreeGrafter"/>
</dbReference>
<evidence type="ECO:0000256" key="3">
    <source>
        <dbReference type="ARBA" id="ARBA00022670"/>
    </source>
</evidence>
<evidence type="ECO:0000256" key="1">
    <source>
        <dbReference type="ARBA" id="ARBA00005234"/>
    </source>
</evidence>
<comment type="similarity">
    <text evidence="1">Belongs to the peptidase C48 family.</text>
</comment>
<dbReference type="PANTHER" id="PTHR46896">
    <property type="entry name" value="SENTRIN-SPECIFIC PROTEASE"/>
    <property type="match status" value="1"/>
</dbReference>
<keyword evidence="10" id="KW-1185">Reference proteome</keyword>
<reference evidence="8" key="2">
    <citation type="submission" date="2024-04" db="EMBL/GenBank/DDBJ databases">
        <authorList>
            <person name="Chen Y."/>
            <person name="Shah S."/>
            <person name="Dougan E. K."/>
            <person name="Thang M."/>
            <person name="Chan C."/>
        </authorList>
    </citation>
    <scope>NUCLEOTIDE SEQUENCE [LARGE SCALE GENOMIC DNA]</scope>
</reference>
<dbReference type="InterPro" id="IPR003653">
    <property type="entry name" value="Peptidase_C48_C"/>
</dbReference>
<reference evidence="7" key="1">
    <citation type="submission" date="2022-10" db="EMBL/GenBank/DDBJ databases">
        <authorList>
            <person name="Chen Y."/>
            <person name="Dougan E. K."/>
            <person name="Chan C."/>
            <person name="Rhodes N."/>
            <person name="Thang M."/>
        </authorList>
    </citation>
    <scope>NUCLEOTIDE SEQUENCE</scope>
</reference>